<protein>
    <submittedName>
        <fullName evidence="1">Uncharacterized protein</fullName>
    </submittedName>
</protein>
<sequence length="945" mass="101683">MTPEEIKQRLLIELEMSGVADVNKAMRLIIKNTSLLSSNTSDLNKKYGSLANVIPALAKQYASMNRNAVRGGKLHSQVIQDLTSKYGLLGRAVGKVGRTIKPLLLPASFAGAVKITMAYEKSLLAAAARVNRLGIGLRQLETGLMGVASATGFTRQETIELFKEFERGIKLVSFEGFESSLQRITKLVGANTSAAKRYLTTLTSTSQKYPILVKNIMQGGKALDDYSEAQTRALYLSGKLGDEEYRNIIAIIRGNKQLTQEGSRDYQQYQNHIRAMQDFRRQVERVALLFGETILPILEKIANWMKVNLVSTEDWVKALGVAAIAVGSVKAGLGVAQGLAGGWMLKRSIGLGAGAIAGSMGGTAAAGTALGGTALGGTALGGMFAYNAIARGGSAAATIPVSATVPVAAAAVPASAGLLSKGTMLKGGLAAAAAYFGGGYLESKWVEEEKYRAAGGAGIGKSLGAIGGGALAGSIVGGAIGSVVPVIGNVVGAGVGAAIGGIAGLITQIDDLKVSIHRLRTGEDLKESLEVPPELARQLEVITRRQKQFEVANKEAKESMKELFNLENYQKLKKGVEIAEQAVKEARKTFDAEMKIEYGEVGEQWLSSGEFDKEVVKRRKEIGNMREAIERMGKSGADGDQIKTAIVIRKQKEAELSKMVGIREEAESNNDALDKSKTLLAINSAKLEAQVELARTNVIYAEALNALYREQSGALSSLIEKMGLIGNVNFEELLKEHKEMLKTIDTQREVEKGISIVRKQALEDAMKARLAAEKVGDPEEMTRARTAETDAAAELEKTIKNIRNLDSQRVKVTLQIADAMKGQIQHTSLQAQQMQKMVSLADNFAIGVGASVKLRMMQYRAETKIIEKLQEQFSITNQAYRQFLQQGKQEKAIAAENKLLEISNQILDSQVKRAQAVKALRDGWISAISAMNTGAGVFTKILFKQ</sequence>
<organism evidence="1">
    <name type="scientific">marine sediment metagenome</name>
    <dbReference type="NCBI Taxonomy" id="412755"/>
    <lineage>
        <taxon>unclassified sequences</taxon>
        <taxon>metagenomes</taxon>
        <taxon>ecological metagenomes</taxon>
    </lineage>
</organism>
<feature type="non-terminal residue" evidence="1">
    <location>
        <position position="945"/>
    </location>
</feature>
<reference evidence="1" key="1">
    <citation type="journal article" date="2015" name="Nature">
        <title>Complex archaea that bridge the gap between prokaryotes and eukaryotes.</title>
        <authorList>
            <person name="Spang A."/>
            <person name="Saw J.H."/>
            <person name="Jorgensen S.L."/>
            <person name="Zaremba-Niedzwiedzka K."/>
            <person name="Martijn J."/>
            <person name="Lind A.E."/>
            <person name="van Eijk R."/>
            <person name="Schleper C."/>
            <person name="Guy L."/>
            <person name="Ettema T.J."/>
        </authorList>
    </citation>
    <scope>NUCLEOTIDE SEQUENCE</scope>
</reference>
<dbReference type="EMBL" id="LAZR01008886">
    <property type="protein sequence ID" value="KKM75974.1"/>
    <property type="molecule type" value="Genomic_DNA"/>
</dbReference>
<comment type="caution">
    <text evidence="1">The sequence shown here is derived from an EMBL/GenBank/DDBJ whole genome shotgun (WGS) entry which is preliminary data.</text>
</comment>
<dbReference type="AlphaFoldDB" id="A0A0F9K1N0"/>
<evidence type="ECO:0000313" key="1">
    <source>
        <dbReference type="EMBL" id="KKM75974.1"/>
    </source>
</evidence>
<proteinExistence type="predicted"/>
<name>A0A0F9K1N0_9ZZZZ</name>
<gene>
    <name evidence="1" type="ORF">LCGC14_1384800</name>
</gene>
<accession>A0A0F9K1N0</accession>